<keyword evidence="1" id="KW-0732">Signal</keyword>
<reference evidence="5" key="3">
    <citation type="journal article" date="2019" name="Int. J. Syst. Evol. Microbiol.">
        <title>The Global Catalogue of Microorganisms (GCM) 10K type strain sequencing project: providing services to taxonomists for standard genome sequencing and annotation.</title>
        <authorList>
            <consortium name="The Broad Institute Genomics Platform"/>
            <consortium name="The Broad Institute Genome Sequencing Center for Infectious Disease"/>
            <person name="Wu L."/>
            <person name="Ma J."/>
        </authorList>
    </citation>
    <scope>NUCLEOTIDE SEQUENCE [LARGE SCALE GENOMIC DNA]</scope>
    <source>
        <strain evidence="5">NBRC 105001</strain>
    </source>
</reference>
<gene>
    <name evidence="3" type="ORF">BTO23_13890</name>
    <name evidence="2" type="ORF">GCM10007855_39490</name>
</gene>
<protein>
    <submittedName>
        <fullName evidence="2">Membrane protein</fullName>
    </submittedName>
</protein>
<evidence type="ECO:0000256" key="1">
    <source>
        <dbReference type="SAM" id="SignalP"/>
    </source>
</evidence>
<comment type="caution">
    <text evidence="3">The sequence shown here is derived from an EMBL/GenBank/DDBJ whole genome shotgun (WGS) entry which is preliminary data.</text>
</comment>
<organism evidence="3 4">
    <name type="scientific">Aliivibrio sifiae</name>
    <dbReference type="NCBI Taxonomy" id="566293"/>
    <lineage>
        <taxon>Bacteria</taxon>
        <taxon>Pseudomonadati</taxon>
        <taxon>Pseudomonadota</taxon>
        <taxon>Gammaproteobacteria</taxon>
        <taxon>Vibrionales</taxon>
        <taxon>Vibrionaceae</taxon>
        <taxon>Aliivibrio</taxon>
    </lineage>
</organism>
<dbReference type="Pfam" id="PF13265">
    <property type="entry name" value="DUF4056"/>
    <property type="match status" value="1"/>
</dbReference>
<dbReference type="AlphaFoldDB" id="A0A2S7X771"/>
<dbReference type="EMBL" id="BSOU01000019">
    <property type="protein sequence ID" value="GLR77074.1"/>
    <property type="molecule type" value="Genomic_DNA"/>
</dbReference>
<sequence length="354" mass="39344">MKSKIASIVISSLLCGVSLPAFADAPVGVRPCCAFGTNLQTEVGGIPVPFVSVENVMNIEDLGDHIYNDGSQGVASSLMGFGDESNGIFYSEKGGFLDSAHIRDTADFTYYLYGEFYKHLGTDFKVTLSPELKTRIIQLHSTSKEYTQAERQKISIELAALTSYRLAQWHEIAQWFGMESVGGFKEYASAFSPEDLYSNMLGALLASDVINANPNLDKDAFSTAMTKAIKAKFIELGVGTKEESKAQIKKMDGVWWDSSKRLPNKWVVIHREYHLGTDLQPNGFKGETKESVSTEYEALATFMLMPNKNDKDFSALPDLLKNKPYWTPSDFQQIADFAKAHDDKELAEKITFIN</sequence>
<reference evidence="3 4" key="2">
    <citation type="submission" date="2016-12" db="EMBL/GenBank/DDBJ databases">
        <title>Diversity of luminous bacteria.</title>
        <authorList>
            <person name="Yoshizawa S."/>
            <person name="Kogure K."/>
        </authorList>
    </citation>
    <scope>NUCLEOTIDE SEQUENCE [LARGE SCALE GENOMIC DNA]</scope>
    <source>
        <strain evidence="3 4">NBRC 105001</strain>
    </source>
</reference>
<reference evidence="2" key="1">
    <citation type="journal article" date="2014" name="Int. J. Syst. Evol. Microbiol.">
        <title>Complete genome of a new Firmicutes species belonging to the dominant human colonic microbiota ('Ruminococcus bicirculans') reveals two chromosomes and a selective capacity to utilize plant glucans.</title>
        <authorList>
            <consortium name="NISC Comparative Sequencing Program"/>
            <person name="Wegmann U."/>
            <person name="Louis P."/>
            <person name="Goesmann A."/>
            <person name="Henrissat B."/>
            <person name="Duncan S.H."/>
            <person name="Flint H.J."/>
        </authorList>
    </citation>
    <scope>NUCLEOTIDE SEQUENCE</scope>
    <source>
        <strain evidence="2">NBRC 105001</strain>
    </source>
</reference>
<keyword evidence="5" id="KW-1185">Reference proteome</keyword>
<name>A0A2S7X771_9GAMM</name>
<dbReference type="Proteomes" id="UP001156660">
    <property type="component" value="Unassembled WGS sequence"/>
</dbReference>
<evidence type="ECO:0000313" key="4">
    <source>
        <dbReference type="Proteomes" id="UP000239273"/>
    </source>
</evidence>
<feature type="signal peptide" evidence="1">
    <location>
        <begin position="1"/>
        <end position="23"/>
    </location>
</feature>
<accession>A0A2S7X771</accession>
<dbReference type="InterPro" id="IPR025130">
    <property type="entry name" value="DUF4056"/>
</dbReference>
<feature type="chain" id="PRO_5015435232" evidence="1">
    <location>
        <begin position="24"/>
        <end position="354"/>
    </location>
</feature>
<dbReference type="EMBL" id="MSCP01000002">
    <property type="protein sequence ID" value="PQJ87213.1"/>
    <property type="molecule type" value="Genomic_DNA"/>
</dbReference>
<dbReference type="RefSeq" id="WP_061003826.1">
    <property type="nucleotide sequence ID" value="NZ_BSOU01000019.1"/>
</dbReference>
<reference evidence="2" key="4">
    <citation type="submission" date="2023-01" db="EMBL/GenBank/DDBJ databases">
        <title>Draft genome sequence of Aliivibrio sifiae strain NBRC 105001.</title>
        <authorList>
            <person name="Sun Q."/>
            <person name="Mori K."/>
        </authorList>
    </citation>
    <scope>NUCLEOTIDE SEQUENCE</scope>
    <source>
        <strain evidence="2">NBRC 105001</strain>
    </source>
</reference>
<dbReference type="OrthoDB" id="1164519at2"/>
<evidence type="ECO:0000313" key="3">
    <source>
        <dbReference type="EMBL" id="PQJ87213.1"/>
    </source>
</evidence>
<evidence type="ECO:0000313" key="2">
    <source>
        <dbReference type="EMBL" id="GLR77074.1"/>
    </source>
</evidence>
<dbReference type="Proteomes" id="UP000239273">
    <property type="component" value="Unassembled WGS sequence"/>
</dbReference>
<proteinExistence type="predicted"/>
<evidence type="ECO:0000313" key="5">
    <source>
        <dbReference type="Proteomes" id="UP001156660"/>
    </source>
</evidence>